<accession>A0AAD6Z3B0</accession>
<dbReference type="EMBL" id="JARIHO010000097">
    <property type="protein sequence ID" value="KAJ7305403.1"/>
    <property type="molecule type" value="Genomic_DNA"/>
</dbReference>
<evidence type="ECO:0000313" key="2">
    <source>
        <dbReference type="Proteomes" id="UP001218218"/>
    </source>
</evidence>
<organism evidence="1 2">
    <name type="scientific">Mycena albidolilacea</name>
    <dbReference type="NCBI Taxonomy" id="1033008"/>
    <lineage>
        <taxon>Eukaryota</taxon>
        <taxon>Fungi</taxon>
        <taxon>Dikarya</taxon>
        <taxon>Basidiomycota</taxon>
        <taxon>Agaricomycotina</taxon>
        <taxon>Agaricomycetes</taxon>
        <taxon>Agaricomycetidae</taxon>
        <taxon>Agaricales</taxon>
        <taxon>Marasmiineae</taxon>
        <taxon>Mycenaceae</taxon>
        <taxon>Mycena</taxon>
    </lineage>
</organism>
<name>A0AAD6Z3B0_9AGAR</name>
<proteinExistence type="predicted"/>
<keyword evidence="2" id="KW-1185">Reference proteome</keyword>
<dbReference type="InterPro" id="IPR032675">
    <property type="entry name" value="LRR_dom_sf"/>
</dbReference>
<evidence type="ECO:0000313" key="1">
    <source>
        <dbReference type="EMBL" id="KAJ7305403.1"/>
    </source>
</evidence>
<gene>
    <name evidence="1" type="ORF">DFH08DRAFT_825093</name>
</gene>
<dbReference type="SUPFAM" id="SSF52047">
    <property type="entry name" value="RNI-like"/>
    <property type="match status" value="1"/>
</dbReference>
<dbReference type="AlphaFoldDB" id="A0AAD6Z3B0"/>
<dbReference type="Gene3D" id="3.80.10.10">
    <property type="entry name" value="Ribonuclease Inhibitor"/>
    <property type="match status" value="1"/>
</dbReference>
<comment type="caution">
    <text evidence="1">The sequence shown here is derived from an EMBL/GenBank/DDBJ whole genome shotgun (WGS) entry which is preliminary data.</text>
</comment>
<dbReference type="Proteomes" id="UP001218218">
    <property type="component" value="Unassembled WGS sequence"/>
</dbReference>
<protein>
    <submittedName>
        <fullName evidence="1">Uncharacterized protein</fullName>
    </submittedName>
</protein>
<sequence length="425" mass="47481">MPVEVFDHILGLTCGTYLNHYGLYTESRTLNAHFVHQRGCLRAVSRDWRKAVNNKSFLWNAWCGSTRGRIETFNECTSRFGPGPVDLRLEFKPGPARPGKVSTPALLELVNKVTEQCATLKLFMMDDIDTANIISTVHSNRFPLLSNLSITVLYWGGPNYDGTAPETPCPATFAHFPNSLKDLRLDGHPVPWTTPESFSLLTTLVINRLGRLDSPNVGEFEALLKAAPNLERLSLNCVAAPGIGASRHSITMSKLHTIHYCPVGHRDLGSLISRVDAPNLTHLELGMWNMADFEILEMCRKTFRIATHLTIGGFKFTTEALKTIYELLPLATDVDLTAASLFLRRMADASLPMWPKLVQLRIEEPALGELNKLVDRIAIERLKVYCPGEAFTPKSIMTNIMNSIPTVVVNTQREPKWHSTVFVSE</sequence>
<reference evidence="1" key="1">
    <citation type="submission" date="2023-03" db="EMBL/GenBank/DDBJ databases">
        <title>Massive genome expansion in bonnet fungi (Mycena s.s.) driven by repeated elements and novel gene families across ecological guilds.</title>
        <authorList>
            <consortium name="Lawrence Berkeley National Laboratory"/>
            <person name="Harder C.B."/>
            <person name="Miyauchi S."/>
            <person name="Viragh M."/>
            <person name="Kuo A."/>
            <person name="Thoen E."/>
            <person name="Andreopoulos B."/>
            <person name="Lu D."/>
            <person name="Skrede I."/>
            <person name="Drula E."/>
            <person name="Henrissat B."/>
            <person name="Morin E."/>
            <person name="Kohler A."/>
            <person name="Barry K."/>
            <person name="LaButti K."/>
            <person name="Morin E."/>
            <person name="Salamov A."/>
            <person name="Lipzen A."/>
            <person name="Mereny Z."/>
            <person name="Hegedus B."/>
            <person name="Baldrian P."/>
            <person name="Stursova M."/>
            <person name="Weitz H."/>
            <person name="Taylor A."/>
            <person name="Grigoriev I.V."/>
            <person name="Nagy L.G."/>
            <person name="Martin F."/>
            <person name="Kauserud H."/>
        </authorList>
    </citation>
    <scope>NUCLEOTIDE SEQUENCE</scope>
    <source>
        <strain evidence="1">CBHHK002</strain>
    </source>
</reference>